<dbReference type="InterPro" id="IPR020094">
    <property type="entry name" value="TruA/RsuA/RluB/E/F_N"/>
</dbReference>
<name>A0A0J8J7G3_9LIST</name>
<evidence type="ECO:0000256" key="1">
    <source>
        <dbReference type="ARBA" id="ARBA00009375"/>
    </source>
</evidence>
<evidence type="ECO:0000256" key="7">
    <source>
        <dbReference type="RuleBase" id="RU003792"/>
    </source>
</evidence>
<accession>A0A0J8J7G3</accession>
<dbReference type="OrthoDB" id="9811823at2"/>
<evidence type="ECO:0000313" key="9">
    <source>
        <dbReference type="EMBL" id="KMT60256.1"/>
    </source>
</evidence>
<dbReference type="Pfam" id="PF01416">
    <property type="entry name" value="PseudoU_synth_1"/>
    <property type="match status" value="2"/>
</dbReference>
<dbReference type="SUPFAM" id="SSF55120">
    <property type="entry name" value="Pseudouridine synthase"/>
    <property type="match status" value="1"/>
</dbReference>
<dbReference type="GO" id="GO:0003723">
    <property type="term" value="F:RNA binding"/>
    <property type="evidence" value="ECO:0007669"/>
    <property type="project" value="InterPro"/>
</dbReference>
<comment type="catalytic activity">
    <reaction evidence="4 7">
        <text>uridine(38/39/40) in tRNA = pseudouridine(38/39/40) in tRNA</text>
        <dbReference type="Rhea" id="RHEA:22376"/>
        <dbReference type="Rhea" id="RHEA-COMP:10085"/>
        <dbReference type="Rhea" id="RHEA-COMP:10087"/>
        <dbReference type="ChEBI" id="CHEBI:65314"/>
        <dbReference type="ChEBI" id="CHEBI:65315"/>
        <dbReference type="EC" id="5.4.99.12"/>
    </reaction>
</comment>
<comment type="caution">
    <text evidence="4">Lacks conserved residue(s) required for the propagation of feature annotation.</text>
</comment>
<dbReference type="PIRSF" id="PIRSF001430">
    <property type="entry name" value="tRNA_psdUrid_synth"/>
    <property type="match status" value="1"/>
</dbReference>
<dbReference type="Gene3D" id="3.30.70.580">
    <property type="entry name" value="Pseudouridine synthase I, catalytic domain, N-terminal subdomain"/>
    <property type="match status" value="1"/>
</dbReference>
<keyword evidence="3 4" id="KW-0413">Isomerase</keyword>
<dbReference type="InterPro" id="IPR020103">
    <property type="entry name" value="PsdUridine_synth_cat_dom_sf"/>
</dbReference>
<feature type="domain" description="Pseudouridine synthase I TruA alpha/beta" evidence="8">
    <location>
        <begin position="6"/>
        <end position="105"/>
    </location>
</feature>
<dbReference type="NCBIfam" id="TIGR00071">
    <property type="entry name" value="hisT_truA"/>
    <property type="match status" value="1"/>
</dbReference>
<feature type="binding site" evidence="4 6">
    <location>
        <position position="111"/>
    </location>
    <ligand>
        <name>substrate</name>
    </ligand>
</feature>
<dbReference type="EMBL" id="AZHO01000011">
    <property type="protein sequence ID" value="KMT60256.1"/>
    <property type="molecule type" value="Genomic_DNA"/>
</dbReference>
<dbReference type="AlphaFoldDB" id="A0A0J8J7G3"/>
<organism evidence="9 10">
    <name type="scientific">Listeria fleischmannii 1991</name>
    <dbReference type="NCBI Taxonomy" id="1430899"/>
    <lineage>
        <taxon>Bacteria</taxon>
        <taxon>Bacillati</taxon>
        <taxon>Bacillota</taxon>
        <taxon>Bacilli</taxon>
        <taxon>Bacillales</taxon>
        <taxon>Listeriaceae</taxon>
        <taxon>Listeria</taxon>
    </lineage>
</organism>
<comment type="caution">
    <text evidence="9">The sequence shown here is derived from an EMBL/GenBank/DDBJ whole genome shotgun (WGS) entry which is preliminary data.</text>
</comment>
<comment type="function">
    <text evidence="4">Formation of pseudouridine at positions 38, 39 and 40 in the anticodon stem and loop of transfer RNAs.</text>
</comment>
<reference evidence="9 10" key="1">
    <citation type="journal article" date="2015" name="Genome Biol. Evol.">
        <title>Comparative Genomics of Listeria Sensu Lato: Genus-Wide Differences in Evolutionary Dynamics and the Progressive Gain of Complex, Potentially Pathogenicity-Related Traits through Lateral Gene Transfer.</title>
        <authorList>
            <person name="Chiara M."/>
            <person name="Caruso M."/>
            <person name="D'Erchia A.M."/>
            <person name="Manzari C."/>
            <person name="Fraccalvieri R."/>
            <person name="Goffredo E."/>
            <person name="Latorre L."/>
            <person name="Miccolupo A."/>
            <person name="Padalino I."/>
            <person name="Santagada G."/>
            <person name="Chiocco D."/>
            <person name="Pesole G."/>
            <person name="Horner D.S."/>
            <person name="Parisi A."/>
        </authorList>
    </citation>
    <scope>NUCLEOTIDE SEQUENCE [LARGE SCALE GENOMIC DNA]</scope>
    <source>
        <strain evidence="9 10">1991</strain>
    </source>
</reference>
<gene>
    <name evidence="4" type="primary">truA</name>
    <name evidence="9" type="ORF">X560_1182</name>
</gene>
<evidence type="ECO:0000256" key="4">
    <source>
        <dbReference type="HAMAP-Rule" id="MF_00171"/>
    </source>
</evidence>
<comment type="similarity">
    <text evidence="1 4 7">Belongs to the tRNA pseudouridine synthase TruA family.</text>
</comment>
<dbReference type="GO" id="GO:0031119">
    <property type="term" value="P:tRNA pseudouridine synthesis"/>
    <property type="evidence" value="ECO:0007669"/>
    <property type="project" value="UniProtKB-UniRule"/>
</dbReference>
<evidence type="ECO:0000259" key="8">
    <source>
        <dbReference type="Pfam" id="PF01416"/>
    </source>
</evidence>
<dbReference type="InterPro" id="IPR020097">
    <property type="entry name" value="PsdUridine_synth_TruA_a/b_dom"/>
</dbReference>
<evidence type="ECO:0000256" key="6">
    <source>
        <dbReference type="PIRSR" id="PIRSR001430-2"/>
    </source>
</evidence>
<keyword evidence="10" id="KW-1185">Reference proteome</keyword>
<dbReference type="GO" id="GO:0160147">
    <property type="term" value="F:tRNA pseudouridine(38-40) synthase activity"/>
    <property type="evidence" value="ECO:0007669"/>
    <property type="project" value="UniProtKB-EC"/>
</dbReference>
<feature type="domain" description="Pseudouridine synthase I TruA alpha/beta" evidence="8">
    <location>
        <begin position="144"/>
        <end position="247"/>
    </location>
</feature>
<dbReference type="Proteomes" id="UP000052258">
    <property type="component" value="Unassembled WGS sequence"/>
</dbReference>
<dbReference type="PANTHER" id="PTHR11142">
    <property type="entry name" value="PSEUDOURIDYLATE SYNTHASE"/>
    <property type="match status" value="1"/>
</dbReference>
<dbReference type="CDD" id="cd02570">
    <property type="entry name" value="PseudoU_synth_EcTruA"/>
    <property type="match status" value="1"/>
</dbReference>
<keyword evidence="2 4" id="KW-0819">tRNA processing</keyword>
<dbReference type="HAMAP" id="MF_00171">
    <property type="entry name" value="TruA"/>
    <property type="match status" value="1"/>
</dbReference>
<dbReference type="PANTHER" id="PTHR11142:SF0">
    <property type="entry name" value="TRNA PSEUDOURIDINE SYNTHASE-LIKE 1"/>
    <property type="match status" value="1"/>
</dbReference>
<dbReference type="InterPro" id="IPR001406">
    <property type="entry name" value="PsdUridine_synth_TruA"/>
</dbReference>
<dbReference type="InterPro" id="IPR020095">
    <property type="entry name" value="PsdUridine_synth_TruA_C"/>
</dbReference>
<dbReference type="EC" id="5.4.99.12" evidence="4"/>
<protein>
    <recommendedName>
        <fullName evidence="4">tRNA pseudouridine synthase A</fullName>
        <ecNumber evidence="4">5.4.99.12</ecNumber>
    </recommendedName>
    <alternativeName>
        <fullName evidence="4">tRNA pseudouridine(38-40) synthase</fullName>
    </alternativeName>
    <alternativeName>
        <fullName evidence="4">tRNA pseudouridylate synthase I</fullName>
    </alternativeName>
    <alternativeName>
        <fullName evidence="4">tRNA-uridine isomerase I</fullName>
    </alternativeName>
</protein>
<evidence type="ECO:0000256" key="5">
    <source>
        <dbReference type="PIRSR" id="PIRSR001430-1"/>
    </source>
</evidence>
<dbReference type="Gene3D" id="3.30.70.660">
    <property type="entry name" value="Pseudouridine synthase I, catalytic domain, C-terminal subdomain"/>
    <property type="match status" value="1"/>
</dbReference>
<dbReference type="RefSeq" id="WP_007474652.1">
    <property type="nucleotide sequence ID" value="NZ_KQ130613.1"/>
</dbReference>
<evidence type="ECO:0000256" key="3">
    <source>
        <dbReference type="ARBA" id="ARBA00023235"/>
    </source>
</evidence>
<sequence length="248" mass="28393">MTRYKAVFAYDGSGFVGYQVQPNGRTVQEEIEKALKKMHKGDFSRITASGRTDTGVHAVGQVIHFDSPLNIEPEKFRIALQMGTPRDISFHSVEKVADDFHARFDVTGKEYRYMIDRSKIFNPFKRNFALHFPYQLNVEKMKSAAKLLIGEHDFTSFCSARAVQESKVRTIYQIEITEVDETTLMIAYRGSGFLYNMVRILTGVLLDVGQNKLGEPDILRAFEARNRESLRSKTAPPEGLYLQEVFYK</sequence>
<evidence type="ECO:0000313" key="10">
    <source>
        <dbReference type="Proteomes" id="UP000052258"/>
    </source>
</evidence>
<evidence type="ECO:0000256" key="2">
    <source>
        <dbReference type="ARBA" id="ARBA00022694"/>
    </source>
</evidence>
<dbReference type="FunFam" id="3.30.70.580:FF:000001">
    <property type="entry name" value="tRNA pseudouridine synthase A"/>
    <property type="match status" value="1"/>
</dbReference>
<comment type="subunit">
    <text evidence="4">Homodimer.</text>
</comment>
<feature type="active site" description="Nucleophile" evidence="4 5">
    <location>
        <position position="53"/>
    </location>
</feature>
<dbReference type="PATRIC" id="fig|1430899.3.peg.1217"/>
<proteinExistence type="inferred from homology"/>